<protein>
    <recommendedName>
        <fullName evidence="2">Tail protein</fullName>
    </recommendedName>
</protein>
<evidence type="ECO:0008006" key="2">
    <source>
        <dbReference type="Google" id="ProtNLM"/>
    </source>
</evidence>
<proteinExistence type="predicted"/>
<gene>
    <name evidence="1" type="ORF">MM415B03173_0002</name>
</gene>
<dbReference type="EMBL" id="MT142640">
    <property type="protein sequence ID" value="QJA86519.1"/>
    <property type="molecule type" value="Genomic_DNA"/>
</dbReference>
<sequence>MEVWSLIEYIRDAVKDNTTLNAWVSDNYGKDRPSISIGYEENNPPDPSTYPIITIIPTGQGRSLADDYGDINIMIGYAIEESRRFIEANVTTYKGIEMILTFRKTVEDILFATTTDLGGAYCKSADELIDALEAFPYFVNIVNYIYNNPDRWQPIA</sequence>
<name>A0A6M3KX16_9ZZZZ</name>
<organism evidence="1">
    <name type="scientific">viral metagenome</name>
    <dbReference type="NCBI Taxonomy" id="1070528"/>
    <lineage>
        <taxon>unclassified sequences</taxon>
        <taxon>metagenomes</taxon>
        <taxon>organismal metagenomes</taxon>
    </lineage>
</organism>
<accession>A0A6M3KX16</accession>
<reference evidence="1" key="1">
    <citation type="submission" date="2020-03" db="EMBL/GenBank/DDBJ databases">
        <title>The deep terrestrial virosphere.</title>
        <authorList>
            <person name="Holmfeldt K."/>
            <person name="Nilsson E."/>
            <person name="Simone D."/>
            <person name="Lopez-Fernandez M."/>
            <person name="Wu X."/>
            <person name="de Brujin I."/>
            <person name="Lundin D."/>
            <person name="Andersson A."/>
            <person name="Bertilsson S."/>
            <person name="Dopson M."/>
        </authorList>
    </citation>
    <scope>NUCLEOTIDE SEQUENCE</scope>
    <source>
        <strain evidence="1">MM415B03173</strain>
    </source>
</reference>
<evidence type="ECO:0000313" key="1">
    <source>
        <dbReference type="EMBL" id="QJA86519.1"/>
    </source>
</evidence>
<dbReference type="AlphaFoldDB" id="A0A6M3KX16"/>